<gene>
    <name evidence="1" type="ORF">SPARVUS_LOCUS5344167</name>
</gene>
<organism evidence="1 2">
    <name type="scientific">Staurois parvus</name>
    <dbReference type="NCBI Taxonomy" id="386267"/>
    <lineage>
        <taxon>Eukaryota</taxon>
        <taxon>Metazoa</taxon>
        <taxon>Chordata</taxon>
        <taxon>Craniata</taxon>
        <taxon>Vertebrata</taxon>
        <taxon>Euteleostomi</taxon>
        <taxon>Amphibia</taxon>
        <taxon>Batrachia</taxon>
        <taxon>Anura</taxon>
        <taxon>Neobatrachia</taxon>
        <taxon>Ranoidea</taxon>
        <taxon>Ranidae</taxon>
        <taxon>Staurois</taxon>
    </lineage>
</organism>
<keyword evidence="2" id="KW-1185">Reference proteome</keyword>
<reference evidence="1" key="1">
    <citation type="submission" date="2023-05" db="EMBL/GenBank/DDBJ databases">
        <authorList>
            <person name="Stuckert A."/>
        </authorList>
    </citation>
    <scope>NUCLEOTIDE SEQUENCE</scope>
</reference>
<comment type="caution">
    <text evidence="1">The sequence shown here is derived from an EMBL/GenBank/DDBJ whole genome shotgun (WGS) entry which is preliminary data.</text>
</comment>
<dbReference type="EMBL" id="CATNWA010010909">
    <property type="protein sequence ID" value="CAI9560824.1"/>
    <property type="molecule type" value="Genomic_DNA"/>
</dbReference>
<sequence>MFFIKYRIFCSVAFRGGKTRKKNFDPMDCRHITGDDQRLWTQYRR</sequence>
<name>A0ABN9CM90_9NEOB</name>
<evidence type="ECO:0000313" key="1">
    <source>
        <dbReference type="EMBL" id="CAI9560824.1"/>
    </source>
</evidence>
<protein>
    <submittedName>
        <fullName evidence="1">Uncharacterized protein</fullName>
    </submittedName>
</protein>
<dbReference type="Proteomes" id="UP001162483">
    <property type="component" value="Unassembled WGS sequence"/>
</dbReference>
<proteinExistence type="predicted"/>
<accession>A0ABN9CM90</accession>
<evidence type="ECO:0000313" key="2">
    <source>
        <dbReference type="Proteomes" id="UP001162483"/>
    </source>
</evidence>